<dbReference type="GO" id="GO:0043190">
    <property type="term" value="C:ATP-binding cassette (ABC) transporter complex"/>
    <property type="evidence" value="ECO:0007669"/>
    <property type="project" value="InterPro"/>
</dbReference>
<evidence type="ECO:0000313" key="3">
    <source>
        <dbReference type="Proteomes" id="UP000198891"/>
    </source>
</evidence>
<sequence>MFGTTHSPRPRGLRRSIPIAAAGLGFVLLLAGCTTSSSTDDDTSSVLTVGIASLSDADSLDPAEATTTGGYVISRQVFDTLTEFGPDGNWTPQLATAVEPGDTADVWTVTLADDATWSDGDPVTADDVVATVKRWFAEELPPSGSLPFIDPDQVEAVDEHTVKFTLLYPTVTFPEAFTSPTTAIVPADFDPAKPIGSGPFVLSDNDPGVQLTFTANKDYFRGAPGVDELDVVSFADATSAASALTAGQIDVDASVDPTIVDVIDGTTGYSVFDYGTSGTLTWVMNTQQAPFDDPVVRQALRLAVDRQQLIDQVYNGYGTLGNDVFNPYDPMYDADLPQREYDPEAAKAMLEAAGYTLPLAVKLVGTDNQPTSERQNEVLVQQAAAAGFDIQYEFVDSATFYGDAYGTYPLSLSFWGFLGIFDQAAFTITATAPYNSSHWTDPEYDALFDQAIQTVDDTERKDLVAQMQTIEYDSGPYIVPMFLDALVGLSDDVSGATAYPNSDGAFGYNFRILSLG</sequence>
<dbReference type="Gene3D" id="3.10.105.10">
    <property type="entry name" value="Dipeptide-binding Protein, Domain 3"/>
    <property type="match status" value="1"/>
</dbReference>
<proteinExistence type="predicted"/>
<dbReference type="InterPro" id="IPR039424">
    <property type="entry name" value="SBP_5"/>
</dbReference>
<name>A0A1H3PEG4_9MICO</name>
<dbReference type="Gene3D" id="3.90.76.10">
    <property type="entry name" value="Dipeptide-binding Protein, Domain 1"/>
    <property type="match status" value="1"/>
</dbReference>
<dbReference type="EMBL" id="FNPZ01000002">
    <property type="protein sequence ID" value="SDY99471.1"/>
    <property type="molecule type" value="Genomic_DNA"/>
</dbReference>
<evidence type="ECO:0000313" key="2">
    <source>
        <dbReference type="EMBL" id="SDY99471.1"/>
    </source>
</evidence>
<dbReference type="PANTHER" id="PTHR30290">
    <property type="entry name" value="PERIPLASMIC BINDING COMPONENT OF ABC TRANSPORTER"/>
    <property type="match status" value="1"/>
</dbReference>
<dbReference type="PIRSF" id="PIRSF002741">
    <property type="entry name" value="MppA"/>
    <property type="match status" value="1"/>
</dbReference>
<dbReference type="GO" id="GO:0015833">
    <property type="term" value="P:peptide transport"/>
    <property type="evidence" value="ECO:0007669"/>
    <property type="project" value="TreeGrafter"/>
</dbReference>
<dbReference type="GO" id="GO:1904680">
    <property type="term" value="F:peptide transmembrane transporter activity"/>
    <property type="evidence" value="ECO:0007669"/>
    <property type="project" value="TreeGrafter"/>
</dbReference>
<dbReference type="Proteomes" id="UP000198891">
    <property type="component" value="Unassembled WGS sequence"/>
</dbReference>
<reference evidence="2 3" key="1">
    <citation type="submission" date="2016-10" db="EMBL/GenBank/DDBJ databases">
        <authorList>
            <person name="de Groot N.N."/>
        </authorList>
    </citation>
    <scope>NUCLEOTIDE SEQUENCE [LARGE SCALE GENOMIC DNA]</scope>
    <source>
        <strain evidence="2 3">CGMCC 4.3491</strain>
    </source>
</reference>
<dbReference type="STRING" id="381665.SAMN05216554_1850"/>
<dbReference type="SUPFAM" id="SSF53850">
    <property type="entry name" value="Periplasmic binding protein-like II"/>
    <property type="match status" value="1"/>
</dbReference>
<keyword evidence="3" id="KW-1185">Reference proteome</keyword>
<gene>
    <name evidence="2" type="ORF">SAMN05216554_1850</name>
</gene>
<dbReference type="OrthoDB" id="3225986at2"/>
<dbReference type="RefSeq" id="WP_092552260.1">
    <property type="nucleotide sequence ID" value="NZ_FNPZ01000002.1"/>
</dbReference>
<dbReference type="CDD" id="cd08503">
    <property type="entry name" value="PBP2_NikA_DppA_OppA_like_17"/>
    <property type="match status" value="1"/>
</dbReference>
<organism evidence="2 3">
    <name type="scientific">Herbiconiux ginsengi</name>
    <dbReference type="NCBI Taxonomy" id="381665"/>
    <lineage>
        <taxon>Bacteria</taxon>
        <taxon>Bacillati</taxon>
        <taxon>Actinomycetota</taxon>
        <taxon>Actinomycetes</taxon>
        <taxon>Micrococcales</taxon>
        <taxon>Microbacteriaceae</taxon>
        <taxon>Herbiconiux</taxon>
    </lineage>
</organism>
<dbReference type="AlphaFoldDB" id="A0A1H3PEG4"/>
<accession>A0A1H3PEG4</accession>
<dbReference type="Pfam" id="PF00496">
    <property type="entry name" value="SBP_bac_5"/>
    <property type="match status" value="1"/>
</dbReference>
<protein>
    <submittedName>
        <fullName evidence="2">Peptide/nickel transport system substrate-binding protein</fullName>
    </submittedName>
</protein>
<dbReference type="Gene3D" id="3.40.190.10">
    <property type="entry name" value="Periplasmic binding protein-like II"/>
    <property type="match status" value="1"/>
</dbReference>
<dbReference type="InterPro" id="IPR030678">
    <property type="entry name" value="Peptide/Ni-bd"/>
</dbReference>
<evidence type="ECO:0000259" key="1">
    <source>
        <dbReference type="Pfam" id="PF00496"/>
    </source>
</evidence>
<dbReference type="GO" id="GO:0042597">
    <property type="term" value="C:periplasmic space"/>
    <property type="evidence" value="ECO:0007669"/>
    <property type="project" value="UniProtKB-ARBA"/>
</dbReference>
<feature type="domain" description="Solute-binding protein family 5" evidence="1">
    <location>
        <begin position="90"/>
        <end position="429"/>
    </location>
</feature>
<dbReference type="InterPro" id="IPR000914">
    <property type="entry name" value="SBP_5_dom"/>
</dbReference>